<dbReference type="PANTHER" id="PTHR35562">
    <property type="entry name" value="DNA ENDONUCLEASE SMRA-RELATED"/>
    <property type="match status" value="1"/>
</dbReference>
<keyword evidence="3" id="KW-0378">Hydrolase</keyword>
<dbReference type="STRING" id="144026.SAMN04488568_10679"/>
<dbReference type="PANTHER" id="PTHR35562:SF2">
    <property type="entry name" value="DNA ENDONUCLEASE SMRA-RELATED"/>
    <property type="match status" value="1"/>
</dbReference>
<protein>
    <submittedName>
        <fullName evidence="3">DNA-nicking endonuclease, Smr domain</fullName>
    </submittedName>
</protein>
<feature type="compositionally biased region" description="Basic and acidic residues" evidence="1">
    <location>
        <begin position="42"/>
        <end position="52"/>
    </location>
</feature>
<reference evidence="3 4" key="1">
    <citation type="submission" date="2016-10" db="EMBL/GenBank/DDBJ databases">
        <authorList>
            <person name="de Groot N.N."/>
        </authorList>
    </citation>
    <scope>NUCLEOTIDE SEQUENCE [LARGE SCALE GENOMIC DNA]</scope>
    <source>
        <strain evidence="3 4">DSM 16077</strain>
    </source>
</reference>
<keyword evidence="3" id="KW-0540">Nuclease</keyword>
<proteinExistence type="predicted"/>
<name>A0A1G9R6T9_9PROT</name>
<dbReference type="AlphaFoldDB" id="A0A1G9R6T9"/>
<dbReference type="Gene3D" id="3.30.1370.110">
    <property type="match status" value="1"/>
</dbReference>
<dbReference type="InterPro" id="IPR036063">
    <property type="entry name" value="Smr_dom_sf"/>
</dbReference>
<feature type="region of interest" description="Disordered" evidence="1">
    <location>
        <begin position="1"/>
        <end position="79"/>
    </location>
</feature>
<organism evidence="3 4">
    <name type="scientific">Maricaulis salignorans</name>
    <dbReference type="NCBI Taxonomy" id="144026"/>
    <lineage>
        <taxon>Bacteria</taxon>
        <taxon>Pseudomonadati</taxon>
        <taxon>Pseudomonadota</taxon>
        <taxon>Alphaproteobacteria</taxon>
        <taxon>Maricaulales</taxon>
        <taxon>Maricaulaceae</taxon>
        <taxon>Maricaulis</taxon>
    </lineage>
</organism>
<feature type="domain" description="Smr" evidence="2">
    <location>
        <begin position="92"/>
        <end position="186"/>
    </location>
</feature>
<dbReference type="GO" id="GO:0004519">
    <property type="term" value="F:endonuclease activity"/>
    <property type="evidence" value="ECO:0007669"/>
    <property type="project" value="UniProtKB-KW"/>
</dbReference>
<evidence type="ECO:0000256" key="1">
    <source>
        <dbReference type="SAM" id="MobiDB-lite"/>
    </source>
</evidence>
<sequence length="190" mass="21864">MARKRSLRPEEKAIWRKIASSTKPLSPDRMDKLDDPEPPELSPEKPAPDKKLSLRNSHFPHPHSKPKLPALPVDRGGEKRVRKGRLEIDGRIDLHGLTQDMALRTLRNFLAMAYRDGYRTVLVITGKGFKARERESEPWENHEEPGVLRRKLPEWLGNPEFRQWVSGYAIAHLRHGGGGAFYVTMRRVKP</sequence>
<dbReference type="Proteomes" id="UP000199759">
    <property type="component" value="Unassembled WGS sequence"/>
</dbReference>
<dbReference type="PROSITE" id="PS50828">
    <property type="entry name" value="SMR"/>
    <property type="match status" value="1"/>
</dbReference>
<accession>A0A1G9R6T9</accession>
<dbReference type="SMART" id="SM00463">
    <property type="entry name" value="SMR"/>
    <property type="match status" value="1"/>
</dbReference>
<keyword evidence="4" id="KW-1185">Reference proteome</keyword>
<keyword evidence="3" id="KW-0255">Endonuclease</keyword>
<dbReference type="OrthoDB" id="7165597at2"/>
<evidence type="ECO:0000313" key="4">
    <source>
        <dbReference type="Proteomes" id="UP000199759"/>
    </source>
</evidence>
<feature type="compositionally biased region" description="Basic and acidic residues" evidence="1">
    <location>
        <begin position="26"/>
        <end position="35"/>
    </location>
</feature>
<gene>
    <name evidence="3" type="ORF">SAMN04488568_10679</name>
</gene>
<evidence type="ECO:0000259" key="2">
    <source>
        <dbReference type="PROSITE" id="PS50828"/>
    </source>
</evidence>
<dbReference type="SUPFAM" id="SSF160443">
    <property type="entry name" value="SMR domain-like"/>
    <property type="match status" value="1"/>
</dbReference>
<dbReference type="EMBL" id="FNHG01000006">
    <property type="protein sequence ID" value="SDM18547.1"/>
    <property type="molecule type" value="Genomic_DNA"/>
</dbReference>
<dbReference type="InterPro" id="IPR002625">
    <property type="entry name" value="Smr_dom"/>
</dbReference>
<evidence type="ECO:0000313" key="3">
    <source>
        <dbReference type="EMBL" id="SDM18547.1"/>
    </source>
</evidence>
<dbReference type="Pfam" id="PF01713">
    <property type="entry name" value="Smr"/>
    <property type="match status" value="1"/>
</dbReference>